<evidence type="ECO:0000313" key="3">
    <source>
        <dbReference type="EMBL" id="CAH0541663.1"/>
    </source>
</evidence>
<dbReference type="GO" id="GO:0004088">
    <property type="term" value="F:carbamoyl-phosphate synthase (glutamine-hydrolyzing) activity"/>
    <property type="evidence" value="ECO:0007669"/>
    <property type="project" value="UniProtKB-EC"/>
</dbReference>
<keyword evidence="3" id="KW-0436">Ligase</keyword>
<proteinExistence type="predicted"/>
<sequence length="275" mass="30774">MLLESIHGEGSDKEWHSISEIVSYSLPIYLLLASCVDDVIGIAWASRDKDEEFSLAFLFLSCTIAATETPTSFIFNRSIAMLVIIDNYDSFTYNLYQYFRELNVEVEVVRNDEVTLQDIEALKPTHLVISPGPCTPDEAGISLLAIEHFAGKLPILGVCLGHQAIAQVFGGEVKKARQVMHGKTSLIGHSDKGLFAELSNPLRVTRYHSLIVCKESLPDCFEVTSWSQFPDGSLDEIMGYQHKELPIYAVQFHPESIKTQQGHLLLKNFLNVEIL</sequence>
<dbReference type="PANTHER" id="PTHR43418:SF4">
    <property type="entry name" value="MULTIFUNCTIONAL TRYPTOPHAN BIOSYNTHESIS PROTEIN"/>
    <property type="match status" value="1"/>
</dbReference>
<dbReference type="EMBL" id="CAKLDM010000002">
    <property type="protein sequence ID" value="CAH0541663.1"/>
    <property type="molecule type" value="Genomic_DNA"/>
</dbReference>
<name>A0ABN8E8R4_9VIBR</name>
<dbReference type="Gene3D" id="3.40.50.880">
    <property type="match status" value="1"/>
</dbReference>
<dbReference type="CDD" id="cd01743">
    <property type="entry name" value="GATase1_Anthranilate_Synthase"/>
    <property type="match status" value="1"/>
</dbReference>
<dbReference type="PANTHER" id="PTHR43418">
    <property type="entry name" value="MULTIFUNCTIONAL TRYPTOPHAN BIOSYNTHESIS PROTEIN-RELATED"/>
    <property type="match status" value="1"/>
</dbReference>
<dbReference type="Pfam" id="PF00117">
    <property type="entry name" value="GATase"/>
    <property type="match status" value="1"/>
</dbReference>
<dbReference type="SUPFAM" id="SSF52317">
    <property type="entry name" value="Class I glutamine amidotransferase-like"/>
    <property type="match status" value="1"/>
</dbReference>
<dbReference type="InterPro" id="IPR050472">
    <property type="entry name" value="Anth_synth/Amidotransfase"/>
</dbReference>
<comment type="caution">
    <text evidence="3">The sequence shown here is derived from an EMBL/GenBank/DDBJ whole genome shotgun (WGS) entry which is preliminary data.</text>
</comment>
<dbReference type="NCBIfam" id="TIGR00566">
    <property type="entry name" value="trpG_papA"/>
    <property type="match status" value="1"/>
</dbReference>
<dbReference type="NCBIfam" id="NF006462">
    <property type="entry name" value="PRK08857.1"/>
    <property type="match status" value="1"/>
</dbReference>
<dbReference type="InterPro" id="IPR006221">
    <property type="entry name" value="TrpG/PapA_dom"/>
</dbReference>
<dbReference type="Proteomes" id="UP000838748">
    <property type="component" value="Unassembled WGS sequence"/>
</dbReference>
<evidence type="ECO:0000259" key="2">
    <source>
        <dbReference type="Pfam" id="PF00117"/>
    </source>
</evidence>
<dbReference type="PRINTS" id="PR00099">
    <property type="entry name" value="CPSGATASE"/>
</dbReference>
<dbReference type="PRINTS" id="PR00097">
    <property type="entry name" value="ANTSNTHASEII"/>
</dbReference>
<evidence type="ECO:0000313" key="4">
    <source>
        <dbReference type="Proteomes" id="UP000838748"/>
    </source>
</evidence>
<dbReference type="PROSITE" id="PS51273">
    <property type="entry name" value="GATASE_TYPE_1"/>
    <property type="match status" value="1"/>
</dbReference>
<dbReference type="InterPro" id="IPR029062">
    <property type="entry name" value="Class_I_gatase-like"/>
</dbReference>
<keyword evidence="1" id="KW-0315">Glutamine amidotransferase</keyword>
<keyword evidence="4" id="KW-1185">Reference proteome</keyword>
<dbReference type="EC" id="6.3.5.5" evidence="3"/>
<protein>
    <submittedName>
        <fullName evidence="3">Carbamoyl-phosphate synthase small chain</fullName>
        <ecNumber evidence="3">6.3.5.5</ecNumber>
    </submittedName>
</protein>
<dbReference type="PRINTS" id="PR00096">
    <property type="entry name" value="GATASE"/>
</dbReference>
<dbReference type="InterPro" id="IPR017926">
    <property type="entry name" value="GATASE"/>
</dbReference>
<reference evidence="3" key="1">
    <citation type="submission" date="2021-11" db="EMBL/GenBank/DDBJ databases">
        <authorList>
            <person name="Rodrigo-Torres L."/>
            <person name="Arahal R. D."/>
            <person name="Lucena T."/>
        </authorList>
    </citation>
    <scope>NUCLEOTIDE SEQUENCE</scope>
    <source>
        <strain evidence="3">CECT 7928</strain>
    </source>
</reference>
<accession>A0ABN8E8R4</accession>
<feature type="domain" description="Glutamine amidotransferase" evidence="2">
    <location>
        <begin position="83"/>
        <end position="270"/>
    </location>
</feature>
<gene>
    <name evidence="3" type="primary">carA_2</name>
    <name evidence="3" type="ORF">VMF7928_03729</name>
</gene>
<organism evidence="3 4">
    <name type="scientific">Vibrio marisflavi CECT 7928</name>
    <dbReference type="NCBI Taxonomy" id="634439"/>
    <lineage>
        <taxon>Bacteria</taxon>
        <taxon>Pseudomonadati</taxon>
        <taxon>Pseudomonadota</taxon>
        <taxon>Gammaproteobacteria</taxon>
        <taxon>Vibrionales</taxon>
        <taxon>Vibrionaceae</taxon>
        <taxon>Vibrio</taxon>
    </lineage>
</organism>
<evidence type="ECO:0000256" key="1">
    <source>
        <dbReference type="ARBA" id="ARBA00022962"/>
    </source>
</evidence>